<dbReference type="Gene3D" id="3.40.50.12780">
    <property type="entry name" value="N-terminal domain of ligase-like"/>
    <property type="match status" value="1"/>
</dbReference>
<dbReference type="InterPro" id="IPR042099">
    <property type="entry name" value="ANL_N_sf"/>
</dbReference>
<dbReference type="PANTHER" id="PTHR43201:SF5">
    <property type="entry name" value="MEDIUM-CHAIN ACYL-COA LIGASE ACSF2, MITOCHONDRIAL"/>
    <property type="match status" value="1"/>
</dbReference>
<name>A0ABP8YG91_9ACTN</name>
<dbReference type="SUPFAM" id="SSF56801">
    <property type="entry name" value="Acetyl-CoA synthetase-like"/>
    <property type="match status" value="1"/>
</dbReference>
<evidence type="ECO:0000313" key="5">
    <source>
        <dbReference type="EMBL" id="GAA4728157.1"/>
    </source>
</evidence>
<gene>
    <name evidence="5" type="ORF">GCM10023350_09130</name>
</gene>
<comment type="caution">
    <text evidence="5">The sequence shown here is derived from an EMBL/GenBank/DDBJ whole genome shotgun (WGS) entry which is preliminary data.</text>
</comment>
<reference evidence="6" key="1">
    <citation type="journal article" date="2019" name="Int. J. Syst. Evol. Microbiol.">
        <title>The Global Catalogue of Microorganisms (GCM) 10K type strain sequencing project: providing services to taxonomists for standard genome sequencing and annotation.</title>
        <authorList>
            <consortium name="The Broad Institute Genomics Platform"/>
            <consortium name="The Broad Institute Genome Sequencing Center for Infectious Disease"/>
            <person name="Wu L."/>
            <person name="Ma J."/>
        </authorList>
    </citation>
    <scope>NUCLEOTIDE SEQUENCE [LARGE SCALE GENOMIC DNA]</scope>
    <source>
        <strain evidence="6">JCM 18532</strain>
    </source>
</reference>
<evidence type="ECO:0000259" key="4">
    <source>
        <dbReference type="Pfam" id="PF13193"/>
    </source>
</evidence>
<proteinExistence type="inferred from homology"/>
<dbReference type="Pfam" id="PF13193">
    <property type="entry name" value="AMP-binding_C"/>
    <property type="match status" value="1"/>
</dbReference>
<dbReference type="Proteomes" id="UP001499882">
    <property type="component" value="Unassembled WGS sequence"/>
</dbReference>
<dbReference type="GO" id="GO:0016874">
    <property type="term" value="F:ligase activity"/>
    <property type="evidence" value="ECO:0007669"/>
    <property type="project" value="UniProtKB-KW"/>
</dbReference>
<evidence type="ECO:0000256" key="2">
    <source>
        <dbReference type="ARBA" id="ARBA00022598"/>
    </source>
</evidence>
<dbReference type="RefSeq" id="WP_345525407.1">
    <property type="nucleotide sequence ID" value="NZ_BAABKN010000005.1"/>
</dbReference>
<dbReference type="PROSITE" id="PS00455">
    <property type="entry name" value="AMP_BINDING"/>
    <property type="match status" value="1"/>
</dbReference>
<dbReference type="Gene3D" id="3.30.300.30">
    <property type="match status" value="1"/>
</dbReference>
<keyword evidence="2 5" id="KW-0436">Ligase</keyword>
<keyword evidence="6" id="KW-1185">Reference proteome</keyword>
<dbReference type="InterPro" id="IPR000873">
    <property type="entry name" value="AMP-dep_synth/lig_dom"/>
</dbReference>
<organism evidence="5 6">
    <name type="scientific">Nocardioides endophyticus</name>
    <dbReference type="NCBI Taxonomy" id="1353775"/>
    <lineage>
        <taxon>Bacteria</taxon>
        <taxon>Bacillati</taxon>
        <taxon>Actinomycetota</taxon>
        <taxon>Actinomycetes</taxon>
        <taxon>Propionibacteriales</taxon>
        <taxon>Nocardioidaceae</taxon>
        <taxon>Nocardioides</taxon>
    </lineage>
</organism>
<protein>
    <submittedName>
        <fullName evidence="5">Long-chain fatty acid--CoA ligase</fullName>
    </submittedName>
</protein>
<evidence type="ECO:0000313" key="6">
    <source>
        <dbReference type="Proteomes" id="UP001499882"/>
    </source>
</evidence>
<feature type="domain" description="AMP-binding enzyme C-terminal" evidence="4">
    <location>
        <begin position="428"/>
        <end position="503"/>
    </location>
</feature>
<dbReference type="InterPro" id="IPR045851">
    <property type="entry name" value="AMP-bd_C_sf"/>
</dbReference>
<dbReference type="PANTHER" id="PTHR43201">
    <property type="entry name" value="ACYL-COA SYNTHETASE"/>
    <property type="match status" value="1"/>
</dbReference>
<sequence length="522" mass="56465">MLIGDISRRNADFFGDREALVEPGGRVRTWLEVEERTNRMARALLDLGLGKGDRLAMFSVNCVEYVEFFFACAKSGVVGSPMNVRLAPPENVKYANYAEPRAVLVHASLVEEARAWIAETPSIEMVIGFGGEHDLDLDLEAIAAASSGDVSSVVLTPDDPYMLCPTSGTTGVSKGALMTQGNAISGIFGWLADYPVNEGDTNLQCIPQYLNAGGPAHIHPVFTKGGRSVILPGFDPLGFLQSVDRYRVTHTTAVPTMISMVLDHQERPAYDLSSLRVIVLGGSPVAAPLVVRVRSEIGDCLYPTLGMAETYSCGLVLRPQNQHPDGSLEEIRRLGSLGKPHTHLQVRIVGADGKDVPHDNTTHGEIWFKGGSVSPEYFRMPEETAAARVEGWLRTGDVAVIDDDGYVTVVDRLKDIIISGGYNVASGEVESVLCEHPAVAEAAVIGTPHDTWGEAVHAVIVRRPAQDVTEQELIEFAGARLAGYKRPRSVIFVSALPRNPTGKVLKRELRATYRDQGSLSDA</sequence>
<dbReference type="InterPro" id="IPR025110">
    <property type="entry name" value="AMP-bd_C"/>
</dbReference>
<dbReference type="Pfam" id="PF00501">
    <property type="entry name" value="AMP-binding"/>
    <property type="match status" value="1"/>
</dbReference>
<evidence type="ECO:0000259" key="3">
    <source>
        <dbReference type="Pfam" id="PF00501"/>
    </source>
</evidence>
<dbReference type="EMBL" id="BAABKN010000005">
    <property type="protein sequence ID" value="GAA4728157.1"/>
    <property type="molecule type" value="Genomic_DNA"/>
</dbReference>
<feature type="domain" description="AMP-dependent synthetase/ligase" evidence="3">
    <location>
        <begin position="9"/>
        <end position="378"/>
    </location>
</feature>
<accession>A0ABP8YG91</accession>
<dbReference type="InterPro" id="IPR020845">
    <property type="entry name" value="AMP-binding_CS"/>
</dbReference>
<evidence type="ECO:0000256" key="1">
    <source>
        <dbReference type="ARBA" id="ARBA00006432"/>
    </source>
</evidence>
<comment type="similarity">
    <text evidence="1">Belongs to the ATP-dependent AMP-binding enzyme family.</text>
</comment>